<keyword evidence="9" id="KW-1185">Reference proteome</keyword>
<dbReference type="VEuPathDB" id="FungiDB:Bcin16g04610"/>
<organism evidence="8 9">
    <name type="scientific">Botryotinia fuckeliana (strain B05.10)</name>
    <name type="common">Noble rot fungus</name>
    <name type="synonym">Botrytis cinerea</name>
    <dbReference type="NCBI Taxonomy" id="332648"/>
    <lineage>
        <taxon>Eukaryota</taxon>
        <taxon>Fungi</taxon>
        <taxon>Dikarya</taxon>
        <taxon>Ascomycota</taxon>
        <taxon>Pezizomycotina</taxon>
        <taxon>Leotiomycetes</taxon>
        <taxon>Helotiales</taxon>
        <taxon>Sclerotiniaceae</taxon>
        <taxon>Botrytis</taxon>
    </lineage>
</organism>
<feature type="region of interest" description="Disordered" evidence="5">
    <location>
        <begin position="213"/>
        <end position="257"/>
    </location>
</feature>
<dbReference type="GO" id="GO:0016020">
    <property type="term" value="C:membrane"/>
    <property type="evidence" value="ECO:0007669"/>
    <property type="project" value="UniProtKB-SubCell"/>
</dbReference>
<evidence type="ECO:0000256" key="4">
    <source>
        <dbReference type="ARBA" id="ARBA00023136"/>
    </source>
</evidence>
<feature type="transmembrane region" description="Helical" evidence="6">
    <location>
        <begin position="162"/>
        <end position="183"/>
    </location>
</feature>
<evidence type="ECO:0000256" key="5">
    <source>
        <dbReference type="SAM" id="MobiDB-lite"/>
    </source>
</evidence>
<reference evidence="8 9" key="1">
    <citation type="journal article" date="2011" name="PLoS Genet.">
        <title>Genomic analysis of the necrotrophic fungal pathogens Sclerotinia sclerotiorum and Botrytis cinerea.</title>
        <authorList>
            <person name="Amselem J."/>
            <person name="Cuomo C.A."/>
            <person name="van Kan J.A."/>
            <person name="Viaud M."/>
            <person name="Benito E.P."/>
            <person name="Couloux A."/>
            <person name="Coutinho P.M."/>
            <person name="de Vries R.P."/>
            <person name="Dyer P.S."/>
            <person name="Fillinger S."/>
            <person name="Fournier E."/>
            <person name="Gout L."/>
            <person name="Hahn M."/>
            <person name="Kohn L."/>
            <person name="Lapalu N."/>
            <person name="Plummer K.M."/>
            <person name="Pradier J.M."/>
            <person name="Quevillon E."/>
            <person name="Sharon A."/>
            <person name="Simon A."/>
            <person name="ten Have A."/>
            <person name="Tudzynski B."/>
            <person name="Tudzynski P."/>
            <person name="Wincker P."/>
            <person name="Andrew M."/>
            <person name="Anthouard V."/>
            <person name="Beever R.E."/>
            <person name="Beffa R."/>
            <person name="Benoit I."/>
            <person name="Bouzid O."/>
            <person name="Brault B."/>
            <person name="Chen Z."/>
            <person name="Choquer M."/>
            <person name="Collemare J."/>
            <person name="Cotton P."/>
            <person name="Danchin E.G."/>
            <person name="Da Silva C."/>
            <person name="Gautier A."/>
            <person name="Giraud C."/>
            <person name="Giraud T."/>
            <person name="Gonzalez C."/>
            <person name="Grossetete S."/>
            <person name="Guldener U."/>
            <person name="Henrissat B."/>
            <person name="Howlett B.J."/>
            <person name="Kodira C."/>
            <person name="Kretschmer M."/>
            <person name="Lappartient A."/>
            <person name="Leroch M."/>
            <person name="Levis C."/>
            <person name="Mauceli E."/>
            <person name="Neuveglise C."/>
            <person name="Oeser B."/>
            <person name="Pearson M."/>
            <person name="Poulain J."/>
            <person name="Poussereau N."/>
            <person name="Quesneville H."/>
            <person name="Rascle C."/>
            <person name="Schumacher J."/>
            <person name="Segurens B."/>
            <person name="Sexton A."/>
            <person name="Silva E."/>
            <person name="Sirven C."/>
            <person name="Soanes D.M."/>
            <person name="Talbot N.J."/>
            <person name="Templeton M."/>
            <person name="Yandava C."/>
            <person name="Yarden O."/>
            <person name="Zeng Q."/>
            <person name="Rollins J.A."/>
            <person name="Lebrun M.H."/>
            <person name="Dickman M."/>
        </authorList>
    </citation>
    <scope>NUCLEOTIDE SEQUENCE [LARGE SCALE GENOMIC DNA]</scope>
    <source>
        <strain evidence="8 9">B05.10</strain>
    </source>
</reference>
<keyword evidence="4 6" id="KW-0472">Membrane</keyword>
<dbReference type="Pfam" id="PF01284">
    <property type="entry name" value="MARVEL"/>
    <property type="match status" value="1"/>
</dbReference>
<keyword evidence="3 6" id="KW-1133">Transmembrane helix</keyword>
<reference evidence="8 9" key="3">
    <citation type="journal article" date="2017" name="Mol. Plant Pathol.">
        <title>A gapless genome sequence of the fungus Botrytis cinerea.</title>
        <authorList>
            <person name="Van Kan J.A."/>
            <person name="Stassen J.H."/>
            <person name="Mosbach A."/>
            <person name="Van Der Lee T.A."/>
            <person name="Faino L."/>
            <person name="Farmer A.D."/>
            <person name="Papasotiriou D.G."/>
            <person name="Zhou S."/>
            <person name="Seidl M.F."/>
            <person name="Cottam E."/>
            <person name="Edel D."/>
            <person name="Hahn M."/>
            <person name="Schwartz D.C."/>
            <person name="Dietrich R.A."/>
            <person name="Widdison S."/>
            <person name="Scalliet G."/>
        </authorList>
    </citation>
    <scope>NUCLEOTIDE SEQUENCE [LARGE SCALE GENOMIC DNA]</scope>
    <source>
        <strain evidence="8 9">B05.10</strain>
    </source>
</reference>
<accession>A0A384K7H3</accession>
<gene>
    <name evidence="8" type="ORF">BCIN_16g04610</name>
</gene>
<evidence type="ECO:0000313" key="8">
    <source>
        <dbReference type="EMBL" id="ATZ58768.1"/>
    </source>
</evidence>
<dbReference type="Proteomes" id="UP000001798">
    <property type="component" value="Chromosome 16"/>
</dbReference>
<reference evidence="8 9" key="2">
    <citation type="journal article" date="2012" name="Eukaryot. Cell">
        <title>Genome update of Botrytis cinerea strains B05.10 and T4.</title>
        <authorList>
            <person name="Staats M."/>
            <person name="van Kan J.A."/>
        </authorList>
    </citation>
    <scope>NUCLEOTIDE SEQUENCE [LARGE SCALE GENOMIC DNA]</scope>
    <source>
        <strain evidence="8 9">B05.10</strain>
    </source>
</reference>
<evidence type="ECO:0000256" key="3">
    <source>
        <dbReference type="ARBA" id="ARBA00022989"/>
    </source>
</evidence>
<dbReference type="GeneID" id="5429680"/>
<dbReference type="OrthoDB" id="5325022at2759"/>
<dbReference type="InterPro" id="IPR008253">
    <property type="entry name" value="Marvel"/>
</dbReference>
<keyword evidence="2 6" id="KW-0812">Transmembrane</keyword>
<dbReference type="KEGG" id="bfu:BCIN_16g04610"/>
<feature type="domain" description="MARVEL" evidence="7">
    <location>
        <begin position="29"/>
        <end position="182"/>
    </location>
</feature>
<feature type="transmembrane region" description="Helical" evidence="6">
    <location>
        <begin position="34"/>
        <end position="54"/>
    </location>
</feature>
<evidence type="ECO:0000256" key="6">
    <source>
        <dbReference type="SAM" id="Phobius"/>
    </source>
</evidence>
<dbReference type="PANTHER" id="PTHR37451">
    <property type="entry name" value="MARVEL DOMAIN"/>
    <property type="match status" value="1"/>
</dbReference>
<evidence type="ECO:0000313" key="9">
    <source>
        <dbReference type="Proteomes" id="UP000001798"/>
    </source>
</evidence>
<dbReference type="RefSeq" id="XP_001549153.1">
    <property type="nucleotide sequence ID" value="XM_001549103.2"/>
</dbReference>
<name>A0A384K7H3_BOTFB</name>
<evidence type="ECO:0000256" key="1">
    <source>
        <dbReference type="ARBA" id="ARBA00004141"/>
    </source>
</evidence>
<sequence length="257" mass="28343">MDNNHGTNRPGTENHDILTGHVLKPSKFLSALRVLQLLLALAILGLAGFVVTFIGYSGAILDLFVASATILIIFYILVSTHRFTVIYNYWAIACLDIFLVIFWLAAWITSAVQVRRYRGRFNYYGCGYYFCRRDLLELEERDDLSDALEKRASTSYSTFRGVYIAAAVLAAIEFVLFIVTFAVTMGKILSHHDEGHHSNAFPSKKHTAMEMQTPGQTGHVGQAGPMQTGAAGPNPANPVAHQGVNEPEYSGNAAQRV</sequence>
<feature type="transmembrane region" description="Helical" evidence="6">
    <location>
        <begin position="85"/>
        <end position="108"/>
    </location>
</feature>
<dbReference type="OMA" id="NGTEDIH"/>
<protein>
    <recommendedName>
        <fullName evidence="7">MARVEL domain-containing protein</fullName>
    </recommendedName>
</protein>
<dbReference type="AlphaFoldDB" id="A0A384K7H3"/>
<feature type="compositionally biased region" description="Low complexity" evidence="5">
    <location>
        <begin position="229"/>
        <end position="238"/>
    </location>
</feature>
<proteinExistence type="predicted"/>
<evidence type="ECO:0000256" key="2">
    <source>
        <dbReference type="ARBA" id="ARBA00022692"/>
    </source>
</evidence>
<feature type="transmembrane region" description="Helical" evidence="6">
    <location>
        <begin position="60"/>
        <end position="78"/>
    </location>
</feature>
<comment type="subcellular location">
    <subcellularLocation>
        <location evidence="1">Membrane</location>
        <topology evidence="1">Multi-pass membrane protein</topology>
    </subcellularLocation>
</comment>
<evidence type="ECO:0000259" key="7">
    <source>
        <dbReference type="Pfam" id="PF01284"/>
    </source>
</evidence>
<dbReference type="PANTHER" id="PTHR37451:SF4">
    <property type="entry name" value="MARVEL DOMAIN-CONTAINING PROTEIN"/>
    <property type="match status" value="1"/>
</dbReference>
<dbReference type="EMBL" id="CP009820">
    <property type="protein sequence ID" value="ATZ58768.1"/>
    <property type="molecule type" value="Genomic_DNA"/>
</dbReference>